<gene>
    <name evidence="1" type="ORF">AV530_004833</name>
</gene>
<comment type="caution">
    <text evidence="1">The sequence shown here is derived from an EMBL/GenBank/DDBJ whole genome shotgun (WGS) entry which is preliminary data.</text>
</comment>
<dbReference type="EMBL" id="LSYS01003456">
    <property type="protein sequence ID" value="OPJ82713.1"/>
    <property type="molecule type" value="Genomic_DNA"/>
</dbReference>
<evidence type="ECO:0000313" key="1">
    <source>
        <dbReference type="EMBL" id="OPJ82713.1"/>
    </source>
</evidence>
<organism evidence="1 2">
    <name type="scientific">Patagioenas fasciata monilis</name>
    <dbReference type="NCBI Taxonomy" id="372326"/>
    <lineage>
        <taxon>Eukaryota</taxon>
        <taxon>Metazoa</taxon>
        <taxon>Chordata</taxon>
        <taxon>Craniata</taxon>
        <taxon>Vertebrata</taxon>
        <taxon>Euteleostomi</taxon>
        <taxon>Archelosauria</taxon>
        <taxon>Archosauria</taxon>
        <taxon>Dinosauria</taxon>
        <taxon>Saurischia</taxon>
        <taxon>Theropoda</taxon>
        <taxon>Coelurosauria</taxon>
        <taxon>Aves</taxon>
        <taxon>Neognathae</taxon>
        <taxon>Neoaves</taxon>
        <taxon>Columbimorphae</taxon>
        <taxon>Columbiformes</taxon>
        <taxon>Columbidae</taxon>
        <taxon>Patagioenas</taxon>
    </lineage>
</organism>
<sequence length="140" mass="16432">MTVMVISKDGTTEEFSCTEKKSLPKYFHMFLYDSELVIAQWGAGDGPDCGRTRQREMESRKDLPKVTQDLKLPNISHNLREEFCILRHPSLEDGLDSHPWVIPLGHEQQSCGWEGRLIWHNTQTEILRWEYHQGTWFDLD</sequence>
<protein>
    <submittedName>
        <fullName evidence="1">Uncharacterized protein</fullName>
    </submittedName>
</protein>
<reference evidence="1 2" key="1">
    <citation type="submission" date="2016-02" db="EMBL/GenBank/DDBJ databases">
        <title>Band-tailed pigeon sequencing and assembly.</title>
        <authorList>
            <person name="Soares A.E."/>
            <person name="Novak B.J."/>
            <person name="Rice E.S."/>
            <person name="O'Connell B."/>
            <person name="Chang D."/>
            <person name="Weber S."/>
            <person name="Shapiro B."/>
        </authorList>
    </citation>
    <scope>NUCLEOTIDE SEQUENCE [LARGE SCALE GENOMIC DNA]</scope>
    <source>
        <strain evidence="1">BTP2013</strain>
        <tissue evidence="1">Blood</tissue>
    </source>
</reference>
<keyword evidence="2" id="KW-1185">Reference proteome</keyword>
<evidence type="ECO:0000313" key="2">
    <source>
        <dbReference type="Proteomes" id="UP000190648"/>
    </source>
</evidence>
<accession>A0A1V4KEC4</accession>
<name>A0A1V4KEC4_PATFA</name>
<proteinExistence type="predicted"/>
<dbReference type="Proteomes" id="UP000190648">
    <property type="component" value="Unassembled WGS sequence"/>
</dbReference>
<dbReference type="AlphaFoldDB" id="A0A1V4KEC4"/>